<name>A0A8S4E574_PLUXY</name>
<dbReference type="GO" id="GO:0015031">
    <property type="term" value="P:protein transport"/>
    <property type="evidence" value="ECO:0007669"/>
    <property type="project" value="UniProtKB-KW"/>
</dbReference>
<dbReference type="Gene3D" id="3.40.50.1910">
    <property type="match status" value="1"/>
</dbReference>
<evidence type="ECO:0000256" key="3">
    <source>
        <dbReference type="ARBA" id="ARBA00022927"/>
    </source>
</evidence>
<dbReference type="Gene3D" id="3.90.830.10">
    <property type="entry name" value="Syntaxin Binding Protein 1, Chain A, domain 2"/>
    <property type="match status" value="1"/>
</dbReference>
<comment type="similarity">
    <text evidence="1">Belongs to the STXBP/unc-18/SEC1 family.</text>
</comment>
<accession>A0A8S4E574</accession>
<dbReference type="InterPro" id="IPR001619">
    <property type="entry name" value="Sec1-like"/>
</dbReference>
<organism evidence="4 5">
    <name type="scientific">Plutella xylostella</name>
    <name type="common">Diamondback moth</name>
    <name type="synonym">Plutella maculipennis</name>
    <dbReference type="NCBI Taxonomy" id="51655"/>
    <lineage>
        <taxon>Eukaryota</taxon>
        <taxon>Metazoa</taxon>
        <taxon>Ecdysozoa</taxon>
        <taxon>Arthropoda</taxon>
        <taxon>Hexapoda</taxon>
        <taxon>Insecta</taxon>
        <taxon>Pterygota</taxon>
        <taxon>Neoptera</taxon>
        <taxon>Endopterygota</taxon>
        <taxon>Lepidoptera</taxon>
        <taxon>Glossata</taxon>
        <taxon>Ditrysia</taxon>
        <taxon>Yponomeutoidea</taxon>
        <taxon>Plutellidae</taxon>
        <taxon>Plutella</taxon>
    </lineage>
</organism>
<comment type="caution">
    <text evidence="4">The sequence shown here is derived from an EMBL/GenBank/DDBJ whole genome shotgun (WGS) entry which is preliminary data.</text>
</comment>
<keyword evidence="3" id="KW-0653">Protein transport</keyword>
<evidence type="ECO:0000256" key="1">
    <source>
        <dbReference type="ARBA" id="ARBA00009884"/>
    </source>
</evidence>
<dbReference type="FunFam" id="3.90.830.10:FF:000001">
    <property type="entry name" value="syntaxin-binding protein 1 isoform X2"/>
    <property type="match status" value="1"/>
</dbReference>
<dbReference type="Pfam" id="PF00995">
    <property type="entry name" value="Sec1"/>
    <property type="match status" value="1"/>
</dbReference>
<dbReference type="AlphaFoldDB" id="A0A8S4E574"/>
<evidence type="ECO:0000256" key="2">
    <source>
        <dbReference type="ARBA" id="ARBA00022448"/>
    </source>
</evidence>
<dbReference type="Gene3D" id="1.25.40.60">
    <property type="match status" value="1"/>
</dbReference>
<dbReference type="Gene3D" id="3.40.50.2060">
    <property type="match status" value="1"/>
</dbReference>
<dbReference type="Proteomes" id="UP000653454">
    <property type="component" value="Unassembled WGS sequence"/>
</dbReference>
<proteinExistence type="inferred from homology"/>
<dbReference type="GO" id="GO:0016192">
    <property type="term" value="P:vesicle-mediated transport"/>
    <property type="evidence" value="ECO:0007669"/>
    <property type="project" value="InterPro"/>
</dbReference>
<sequence>MALKALVGQKIMNEVIRYRGPKGKESQRIEWRILIVDQLSMRMVSACCKMHDISAEGITLVEDIHKKREPLCTMDGIYLITPCEKSVHALINDFSVGNRIMYKAAHVFFTEVCPEELFNEICKSSAARKIKTLKEINIAFLPYECQVFSLDSPDTFQCMYNPALTQTRNANMERIAEQIATLCATLGEYPSVRYRSDWERNVELAQLIQQKLDAYKADEPTMGEGPEKARSQLLVLDRGFDCVSPLLHELTLQAMAYDLLPIENDVYRYDASQGGPMKEVLLDENDELWVELRHQHIAVVSTSVTKNLKKFSDSKRMGGGDKQSMRDLSQMIKKMPQYQKELSKYATHLRLAEDCMKAYQGYVDKLCKVEQDLAMGTDAEGEKIKDHMRSIVPVLLDQAVTNYNKMRIIALYIMSKNGISEENLNKLVTHAQLEPSDKQTLLNLANLGLNVVIDGNRKKQYQVPRKERITEQTYQMSRWTPVVKDIMEDSIEDKLDQRHFPFLAGRAQTSGYQAPTSVRYGHWHKDKAQQTVKNVPRLIVFIVGGVSFSEIRCAYEVTAAAKNWEVIIGSSHILTPETFLSDLSSLTA</sequence>
<keyword evidence="5" id="KW-1185">Reference proteome</keyword>
<dbReference type="InterPro" id="IPR043127">
    <property type="entry name" value="Sec-1-like_dom3a"/>
</dbReference>
<reference evidence="4" key="1">
    <citation type="submission" date="2020-11" db="EMBL/GenBank/DDBJ databases">
        <authorList>
            <person name="Whiteford S."/>
        </authorList>
    </citation>
    <scope>NUCLEOTIDE SEQUENCE</scope>
</reference>
<evidence type="ECO:0000313" key="5">
    <source>
        <dbReference type="Proteomes" id="UP000653454"/>
    </source>
</evidence>
<dbReference type="EMBL" id="CAJHNJ030000012">
    <property type="protein sequence ID" value="CAG9110255.1"/>
    <property type="molecule type" value="Genomic_DNA"/>
</dbReference>
<dbReference type="PIRSF" id="PIRSF005715">
    <property type="entry name" value="VPS45_Sec1"/>
    <property type="match status" value="1"/>
</dbReference>
<dbReference type="InterPro" id="IPR027482">
    <property type="entry name" value="Sec1-like_dom2"/>
</dbReference>
<dbReference type="InterPro" id="IPR043154">
    <property type="entry name" value="Sec-1-like_dom1"/>
</dbReference>
<dbReference type="PANTHER" id="PTHR11679">
    <property type="entry name" value="VESICLE PROTEIN SORTING-ASSOCIATED"/>
    <property type="match status" value="1"/>
</dbReference>
<dbReference type="FunFam" id="3.40.50.2060:FF:000001">
    <property type="entry name" value="syntaxin-binding protein 1 isoform X2"/>
    <property type="match status" value="1"/>
</dbReference>
<dbReference type="GO" id="GO:0051650">
    <property type="term" value="P:establishment of vesicle localization"/>
    <property type="evidence" value="ECO:0007669"/>
    <property type="project" value="UniProtKB-ARBA"/>
</dbReference>
<evidence type="ECO:0000313" key="4">
    <source>
        <dbReference type="EMBL" id="CAG9110255.1"/>
    </source>
</evidence>
<keyword evidence="2" id="KW-0813">Transport</keyword>
<protein>
    <submittedName>
        <fullName evidence="4">(diamondback moth) hypothetical protein</fullName>
    </submittedName>
</protein>
<dbReference type="InterPro" id="IPR036045">
    <property type="entry name" value="Sec1-like_sf"/>
</dbReference>
<dbReference type="SUPFAM" id="SSF56815">
    <property type="entry name" value="Sec1/munc18-like (SM) proteins"/>
    <property type="match status" value="1"/>
</dbReference>
<gene>
    <name evidence="4" type="ORF">PLXY2_LOCUS4455</name>
</gene>